<name>A0A9X4JTM7_9FIRM</name>
<dbReference type="EMBL" id="JAKOAV010000022">
    <property type="protein sequence ID" value="MDF9409009.1"/>
    <property type="molecule type" value="Genomic_DNA"/>
</dbReference>
<comment type="caution">
    <text evidence="2">The sequence shown here is derived from an EMBL/GenBank/DDBJ whole genome shotgun (WGS) entry which is preliminary data.</text>
</comment>
<sequence>MKVLFLVLSVIVALVFLPGGMARWEHDAEITGKIHTGNWNKHHHSAPENTSGDYPTLIGDTGADDRPEVIPCDYEREGLGNFQ</sequence>
<dbReference type="AlphaFoldDB" id="A0A9X4JTM7"/>
<dbReference type="RefSeq" id="WP_277444422.1">
    <property type="nucleotide sequence ID" value="NZ_JAKOAV010000022.1"/>
</dbReference>
<accession>A0A9X4JTM7</accession>
<feature type="compositionally biased region" description="Basic and acidic residues" evidence="1">
    <location>
        <begin position="63"/>
        <end position="83"/>
    </location>
</feature>
<keyword evidence="3" id="KW-1185">Reference proteome</keyword>
<organism evidence="2 3">
    <name type="scientific">Pelotomaculum isophthalicicum JI</name>
    <dbReference type="NCBI Taxonomy" id="947010"/>
    <lineage>
        <taxon>Bacteria</taxon>
        <taxon>Bacillati</taxon>
        <taxon>Bacillota</taxon>
        <taxon>Clostridia</taxon>
        <taxon>Eubacteriales</taxon>
        <taxon>Desulfotomaculaceae</taxon>
        <taxon>Pelotomaculum</taxon>
    </lineage>
</organism>
<reference evidence="2" key="1">
    <citation type="submission" date="2022-02" db="EMBL/GenBank/DDBJ databases">
        <authorList>
            <person name="Leng L."/>
        </authorList>
    </citation>
    <scope>NUCLEOTIDE SEQUENCE</scope>
    <source>
        <strain evidence="2">JI</strain>
    </source>
</reference>
<evidence type="ECO:0000256" key="1">
    <source>
        <dbReference type="SAM" id="MobiDB-lite"/>
    </source>
</evidence>
<gene>
    <name evidence="2" type="ORF">L7E55_11665</name>
</gene>
<proteinExistence type="predicted"/>
<feature type="region of interest" description="Disordered" evidence="1">
    <location>
        <begin position="39"/>
        <end position="83"/>
    </location>
</feature>
<evidence type="ECO:0000313" key="2">
    <source>
        <dbReference type="EMBL" id="MDF9409009.1"/>
    </source>
</evidence>
<evidence type="ECO:0000313" key="3">
    <source>
        <dbReference type="Proteomes" id="UP001154312"/>
    </source>
</evidence>
<protein>
    <submittedName>
        <fullName evidence="2">Uncharacterized protein</fullName>
    </submittedName>
</protein>
<dbReference type="Proteomes" id="UP001154312">
    <property type="component" value="Unassembled WGS sequence"/>
</dbReference>